<dbReference type="InterPro" id="IPR011004">
    <property type="entry name" value="Trimer_LpxA-like_sf"/>
</dbReference>
<name>A0ABP7WN34_9GAMM</name>
<accession>A0ABP7WN34</accession>
<dbReference type="InterPro" id="IPR001451">
    <property type="entry name" value="Hexapep"/>
</dbReference>
<dbReference type="CDD" id="cd04645">
    <property type="entry name" value="LbH_gamma_CA_like"/>
    <property type="match status" value="1"/>
</dbReference>
<dbReference type="PANTHER" id="PTHR13061">
    <property type="entry name" value="DYNACTIN SUBUNIT P25"/>
    <property type="match status" value="1"/>
</dbReference>
<gene>
    <name evidence="1" type="ORF">GCM10022414_15370</name>
</gene>
<organism evidence="1 2">
    <name type="scientific">Zhongshania borealis</name>
    <dbReference type="NCBI Taxonomy" id="889488"/>
    <lineage>
        <taxon>Bacteria</taxon>
        <taxon>Pseudomonadati</taxon>
        <taxon>Pseudomonadota</taxon>
        <taxon>Gammaproteobacteria</taxon>
        <taxon>Cellvibrionales</taxon>
        <taxon>Spongiibacteraceae</taxon>
        <taxon>Zhongshania</taxon>
    </lineage>
</organism>
<sequence length="186" mass="20183">MTYKAQNYVRRFEEHQPKLAGGVFIDPSAVVIGDVEIGADSSVWPNTTVRGDMHRIRIGARSSIQDNSILHITHAGPYNPEGFPLTIGDEVTVAHSVTLHGCTIGNRVLIGMGSIVMDGAVIEDDVVIGANSLVPPGKRLASGWLYVGSPAKPVRELSEGDVKYFSYSANNYAKLKDRHIAELNRD</sequence>
<dbReference type="PANTHER" id="PTHR13061:SF56">
    <property type="entry name" value="PROTEIN YRDA"/>
    <property type="match status" value="1"/>
</dbReference>
<dbReference type="InterPro" id="IPR050484">
    <property type="entry name" value="Transf_Hexapept/Carb_Anhydrase"/>
</dbReference>
<dbReference type="Pfam" id="PF00132">
    <property type="entry name" value="Hexapep"/>
    <property type="match status" value="2"/>
</dbReference>
<evidence type="ECO:0000313" key="1">
    <source>
        <dbReference type="EMBL" id="GAA4092689.1"/>
    </source>
</evidence>
<dbReference type="Gene3D" id="2.160.10.10">
    <property type="entry name" value="Hexapeptide repeat proteins"/>
    <property type="match status" value="1"/>
</dbReference>
<comment type="caution">
    <text evidence="1">The sequence shown here is derived from an EMBL/GenBank/DDBJ whole genome shotgun (WGS) entry which is preliminary data.</text>
</comment>
<dbReference type="Proteomes" id="UP001500392">
    <property type="component" value="Unassembled WGS sequence"/>
</dbReference>
<dbReference type="RefSeq" id="WP_344934251.1">
    <property type="nucleotide sequence ID" value="NZ_BAABDM010000002.1"/>
</dbReference>
<dbReference type="SUPFAM" id="SSF51161">
    <property type="entry name" value="Trimeric LpxA-like enzymes"/>
    <property type="match status" value="1"/>
</dbReference>
<reference evidence="2" key="1">
    <citation type="journal article" date="2019" name="Int. J. Syst. Evol. Microbiol.">
        <title>The Global Catalogue of Microorganisms (GCM) 10K type strain sequencing project: providing services to taxonomists for standard genome sequencing and annotation.</title>
        <authorList>
            <consortium name="The Broad Institute Genomics Platform"/>
            <consortium name="The Broad Institute Genome Sequencing Center for Infectious Disease"/>
            <person name="Wu L."/>
            <person name="Ma J."/>
        </authorList>
    </citation>
    <scope>NUCLEOTIDE SEQUENCE [LARGE SCALE GENOMIC DNA]</scope>
    <source>
        <strain evidence="2">JCM 17304</strain>
    </source>
</reference>
<dbReference type="InterPro" id="IPR047324">
    <property type="entry name" value="LbH_gamma_CA-like"/>
</dbReference>
<dbReference type="EMBL" id="BAABDM010000002">
    <property type="protein sequence ID" value="GAA4092689.1"/>
    <property type="molecule type" value="Genomic_DNA"/>
</dbReference>
<keyword evidence="2" id="KW-1185">Reference proteome</keyword>
<evidence type="ECO:0000313" key="2">
    <source>
        <dbReference type="Proteomes" id="UP001500392"/>
    </source>
</evidence>
<proteinExistence type="predicted"/>
<protein>
    <submittedName>
        <fullName evidence="1">Gamma carbonic anhydrase family protein</fullName>
    </submittedName>
</protein>